<dbReference type="PANTHER" id="PTHR30408:SF12">
    <property type="entry name" value="TYPE I RESTRICTION ENZYME MJAVIII SPECIFICITY SUBUNIT"/>
    <property type="match status" value="1"/>
</dbReference>
<dbReference type="EMBL" id="NFHF01000044">
    <property type="protein sequence ID" value="OUN16138.1"/>
    <property type="molecule type" value="Genomic_DNA"/>
</dbReference>
<comment type="similarity">
    <text evidence="1">Belongs to the type-I restriction system S methylase family.</text>
</comment>
<evidence type="ECO:0000256" key="1">
    <source>
        <dbReference type="ARBA" id="ARBA00010923"/>
    </source>
</evidence>
<dbReference type="Pfam" id="PF01420">
    <property type="entry name" value="Methylase_S"/>
    <property type="match status" value="1"/>
</dbReference>
<sequence length="202" mass="23410">MFPKNGETVPEVRFPGFTDAWEQRKFNRIFIKNIEKNKGQYTFDKTISIATMHFKKEGNGASKSSLAGYKVLRVGDIAFEGHTSKKFKYGRFVMNDIGDGIMSPRFSALRPVEEISVSFWKQYIHYEPIMRKILVRSTKSGTMMNELVINDLYKESILVPSTEEQKKIGAFFNQLDSLITLHQRKLDHLELMKKGLLQQMFV</sequence>
<evidence type="ECO:0000256" key="2">
    <source>
        <dbReference type="ARBA" id="ARBA00022747"/>
    </source>
</evidence>
<dbReference type="GO" id="GO:0003677">
    <property type="term" value="F:DNA binding"/>
    <property type="evidence" value="ECO:0007669"/>
    <property type="project" value="UniProtKB-KW"/>
</dbReference>
<dbReference type="AlphaFoldDB" id="A0AB36MGE0"/>
<evidence type="ECO:0000259" key="4">
    <source>
        <dbReference type="Pfam" id="PF01420"/>
    </source>
</evidence>
<dbReference type="InterPro" id="IPR000055">
    <property type="entry name" value="Restrct_endonuc_typeI_TRD"/>
</dbReference>
<dbReference type="Gene3D" id="3.90.220.20">
    <property type="entry name" value="DNA methylase specificity domains"/>
    <property type="match status" value="1"/>
</dbReference>
<protein>
    <recommendedName>
        <fullName evidence="4">Type I restriction modification DNA specificity domain-containing protein</fullName>
    </recommendedName>
</protein>
<evidence type="ECO:0000313" key="6">
    <source>
        <dbReference type="Proteomes" id="UP000196255"/>
    </source>
</evidence>
<organism evidence="5 6">
    <name type="scientific">Ligilactobacillus salivarius</name>
    <dbReference type="NCBI Taxonomy" id="1624"/>
    <lineage>
        <taxon>Bacteria</taxon>
        <taxon>Bacillati</taxon>
        <taxon>Bacillota</taxon>
        <taxon>Bacilli</taxon>
        <taxon>Lactobacillales</taxon>
        <taxon>Lactobacillaceae</taxon>
        <taxon>Ligilactobacillus</taxon>
    </lineage>
</organism>
<reference evidence="6" key="1">
    <citation type="submission" date="2017-04" db="EMBL/GenBank/DDBJ databases">
        <title>Function of individual gut microbiota members based on whole genome sequencing of pure cultures obtained from chicken caecum.</title>
        <authorList>
            <person name="Medvecky M."/>
            <person name="Cejkova D."/>
            <person name="Polansky O."/>
            <person name="Karasova D."/>
            <person name="Kubasova T."/>
            <person name="Cizek A."/>
            <person name="Rychlik I."/>
        </authorList>
    </citation>
    <scope>NUCLEOTIDE SEQUENCE [LARGE SCALE GENOMIC DNA]</scope>
    <source>
        <strain evidence="6">An84</strain>
    </source>
</reference>
<dbReference type="InterPro" id="IPR044946">
    <property type="entry name" value="Restrct_endonuc_typeI_TRD_sf"/>
</dbReference>
<keyword evidence="2" id="KW-0680">Restriction system</keyword>
<dbReference type="Proteomes" id="UP000196255">
    <property type="component" value="Unassembled WGS sequence"/>
</dbReference>
<feature type="domain" description="Type I restriction modification DNA specificity" evidence="4">
    <location>
        <begin position="137"/>
        <end position="190"/>
    </location>
</feature>
<dbReference type="GO" id="GO:0009307">
    <property type="term" value="P:DNA restriction-modification system"/>
    <property type="evidence" value="ECO:0007669"/>
    <property type="project" value="UniProtKB-KW"/>
</dbReference>
<accession>A0AB36MGE0</accession>
<evidence type="ECO:0000256" key="3">
    <source>
        <dbReference type="ARBA" id="ARBA00023125"/>
    </source>
</evidence>
<gene>
    <name evidence="5" type="ORF">B5G36_10280</name>
</gene>
<proteinExistence type="inferred from homology"/>
<evidence type="ECO:0000313" key="5">
    <source>
        <dbReference type="EMBL" id="OUN16138.1"/>
    </source>
</evidence>
<comment type="caution">
    <text evidence="5">The sequence shown here is derived from an EMBL/GenBank/DDBJ whole genome shotgun (WGS) entry which is preliminary data.</text>
</comment>
<keyword evidence="3" id="KW-0238">DNA-binding</keyword>
<dbReference type="SUPFAM" id="SSF116734">
    <property type="entry name" value="DNA methylase specificity domain"/>
    <property type="match status" value="1"/>
</dbReference>
<name>A0AB36MGE0_9LACO</name>
<dbReference type="InterPro" id="IPR052021">
    <property type="entry name" value="Type-I_RS_S_subunit"/>
</dbReference>
<dbReference type="PANTHER" id="PTHR30408">
    <property type="entry name" value="TYPE-1 RESTRICTION ENZYME ECOKI SPECIFICITY PROTEIN"/>
    <property type="match status" value="1"/>
</dbReference>